<name>V4A6E1_LOTGI</name>
<dbReference type="CTD" id="20249153"/>
<dbReference type="EMBL" id="KB202094">
    <property type="protein sequence ID" value="ESO92297.1"/>
    <property type="molecule type" value="Genomic_DNA"/>
</dbReference>
<accession>V4A6E1</accession>
<dbReference type="AlphaFoldDB" id="V4A6E1"/>
<reference evidence="1 2" key="1">
    <citation type="journal article" date="2013" name="Nature">
        <title>Insights into bilaterian evolution from three spiralian genomes.</title>
        <authorList>
            <person name="Simakov O."/>
            <person name="Marletaz F."/>
            <person name="Cho S.J."/>
            <person name="Edsinger-Gonzales E."/>
            <person name="Havlak P."/>
            <person name="Hellsten U."/>
            <person name="Kuo D.H."/>
            <person name="Larsson T."/>
            <person name="Lv J."/>
            <person name="Arendt D."/>
            <person name="Savage R."/>
            <person name="Osoegawa K."/>
            <person name="de Jong P."/>
            <person name="Grimwood J."/>
            <person name="Chapman J.A."/>
            <person name="Shapiro H."/>
            <person name="Aerts A."/>
            <person name="Otillar R.P."/>
            <person name="Terry A.Y."/>
            <person name="Boore J.L."/>
            <person name="Grigoriev I.V."/>
            <person name="Lindberg D.R."/>
            <person name="Seaver E.C."/>
            <person name="Weisblat D.A."/>
            <person name="Putnam N.H."/>
            <person name="Rokhsar D.S."/>
        </authorList>
    </citation>
    <scope>NUCLEOTIDE SEQUENCE [LARGE SCALE GENOMIC DNA]</scope>
</reference>
<evidence type="ECO:0000313" key="2">
    <source>
        <dbReference type="Proteomes" id="UP000030746"/>
    </source>
</evidence>
<evidence type="ECO:0000313" key="1">
    <source>
        <dbReference type="EMBL" id="ESO92297.1"/>
    </source>
</evidence>
<dbReference type="GeneID" id="20249153"/>
<sequence length="159" mass="18947">MRVCLKKLKAHLHDIEIPITIEPYDHRKTGDEAVKNIVINCDRFLKQAASRSIKEYVTFGLWLQKLYIFESIMKNELTISVSWSRKLRKLAKLCDKYPRFQNLTISISKLLTQILKIERELERTSDEDQAFWKKDMIHVMYIYRFSRSGHDLELCILIV</sequence>
<organism evidence="1 2">
    <name type="scientific">Lottia gigantea</name>
    <name type="common">Giant owl limpet</name>
    <dbReference type="NCBI Taxonomy" id="225164"/>
    <lineage>
        <taxon>Eukaryota</taxon>
        <taxon>Metazoa</taxon>
        <taxon>Spiralia</taxon>
        <taxon>Lophotrochozoa</taxon>
        <taxon>Mollusca</taxon>
        <taxon>Gastropoda</taxon>
        <taxon>Patellogastropoda</taxon>
        <taxon>Lottioidea</taxon>
        <taxon>Lottiidae</taxon>
        <taxon>Lottia</taxon>
    </lineage>
</organism>
<dbReference type="Proteomes" id="UP000030746">
    <property type="component" value="Unassembled WGS sequence"/>
</dbReference>
<gene>
    <name evidence="1" type="ORF">LOTGIDRAFT_233102</name>
</gene>
<protein>
    <submittedName>
        <fullName evidence="1">Uncharacterized protein</fullName>
    </submittedName>
</protein>
<keyword evidence="2" id="KW-1185">Reference proteome</keyword>
<dbReference type="KEGG" id="lgi:LOTGIDRAFT_233102"/>
<dbReference type="HOGENOM" id="CLU_1662781_0_0_1"/>
<proteinExistence type="predicted"/>
<dbReference type="RefSeq" id="XP_009056863.1">
    <property type="nucleotide sequence ID" value="XM_009058615.1"/>
</dbReference>